<dbReference type="Gene3D" id="3.90.226.10">
    <property type="entry name" value="2-enoyl-CoA Hydratase, Chain A, domain 1"/>
    <property type="match status" value="1"/>
</dbReference>
<dbReference type="Gene3D" id="1.10.12.10">
    <property type="entry name" value="Lyase 2-enoyl-coa Hydratase, Chain A, domain 2"/>
    <property type="match status" value="1"/>
</dbReference>
<evidence type="ECO:0000256" key="1">
    <source>
        <dbReference type="ARBA" id="ARBA00005254"/>
    </source>
</evidence>
<dbReference type="AlphaFoldDB" id="A0A3G8ZM62"/>
<proteinExistence type="inferred from homology"/>
<dbReference type="InterPro" id="IPR001753">
    <property type="entry name" value="Enoyl-CoA_hydra/iso"/>
</dbReference>
<evidence type="ECO:0000313" key="7">
    <source>
        <dbReference type="Proteomes" id="UP000268084"/>
    </source>
</evidence>
<dbReference type="GO" id="GO:0006635">
    <property type="term" value="P:fatty acid beta-oxidation"/>
    <property type="evidence" value="ECO:0007669"/>
    <property type="project" value="TreeGrafter"/>
</dbReference>
<comment type="similarity">
    <text evidence="1 5">Belongs to the enoyl-CoA hydratase/isomerase family.</text>
</comment>
<sequence>MTFTELPDELKADIVGPVITITINRPQKLNTLTPAMGRALKQLVLEINENEQVRVVILKGEGERAFSAGSDVSVLDEYGTNWQLRNRTDYAREIWAIRKPVIAQIRGHCVGGGLELALLSDIRVADHTASFASGEIKLGWHGGAGNTQLLPRTIPLGGAALMLFTGDPVSAAEALRLGLVDVLVEPDQLDHTVADIAERIARNSPIAVQLTKHLIRTSQSTSLEVGLAHENDLFAYCFTTNDSQEGRAAFAERRPPNFAGN</sequence>
<dbReference type="InterPro" id="IPR014748">
    <property type="entry name" value="Enoyl-CoA_hydra_C"/>
</dbReference>
<dbReference type="PROSITE" id="PS00166">
    <property type="entry name" value="ENOYL_COA_HYDRATASE"/>
    <property type="match status" value="1"/>
</dbReference>
<dbReference type="PANTHER" id="PTHR11941:SF54">
    <property type="entry name" value="ENOYL-COA HYDRATASE, MITOCHONDRIAL"/>
    <property type="match status" value="1"/>
</dbReference>
<protein>
    <submittedName>
        <fullName evidence="6">Enoyl-CoA hydratase/isomerase family protein</fullName>
    </submittedName>
</protein>
<comment type="catalytic activity">
    <reaction evidence="4">
        <text>a 4-saturated-(3S)-3-hydroxyacyl-CoA = a (3E)-enoyl-CoA + H2O</text>
        <dbReference type="Rhea" id="RHEA:20724"/>
        <dbReference type="ChEBI" id="CHEBI:15377"/>
        <dbReference type="ChEBI" id="CHEBI:58521"/>
        <dbReference type="ChEBI" id="CHEBI:137480"/>
        <dbReference type="EC" id="4.2.1.17"/>
    </reaction>
</comment>
<keyword evidence="2" id="KW-0456">Lyase</keyword>
<evidence type="ECO:0000256" key="3">
    <source>
        <dbReference type="ARBA" id="ARBA00023709"/>
    </source>
</evidence>
<evidence type="ECO:0000313" key="6">
    <source>
        <dbReference type="EMBL" id="AZI58442.1"/>
    </source>
</evidence>
<keyword evidence="7" id="KW-1185">Reference proteome</keyword>
<gene>
    <name evidence="6" type="ORF">EH165_10130</name>
</gene>
<reference evidence="6 7" key="1">
    <citation type="submission" date="2018-11" db="EMBL/GenBank/DDBJ databases">
        <authorList>
            <person name="Da X."/>
        </authorList>
    </citation>
    <scope>NUCLEOTIDE SEQUENCE [LARGE SCALE GENOMIC DNA]</scope>
    <source>
        <strain evidence="6 7">S14-144</strain>
    </source>
</reference>
<dbReference type="EMBL" id="CP034170">
    <property type="protein sequence ID" value="AZI58442.1"/>
    <property type="molecule type" value="Genomic_DNA"/>
</dbReference>
<dbReference type="CDD" id="cd06558">
    <property type="entry name" value="crotonase-like"/>
    <property type="match status" value="1"/>
</dbReference>
<evidence type="ECO:0000256" key="4">
    <source>
        <dbReference type="ARBA" id="ARBA00023717"/>
    </source>
</evidence>
<evidence type="ECO:0000256" key="2">
    <source>
        <dbReference type="ARBA" id="ARBA00023239"/>
    </source>
</evidence>
<dbReference type="OrthoDB" id="9790967at2"/>
<dbReference type="InterPro" id="IPR029045">
    <property type="entry name" value="ClpP/crotonase-like_dom_sf"/>
</dbReference>
<dbReference type="GO" id="GO:0004300">
    <property type="term" value="F:enoyl-CoA hydratase activity"/>
    <property type="evidence" value="ECO:0007669"/>
    <property type="project" value="UniProtKB-EC"/>
</dbReference>
<dbReference type="SUPFAM" id="SSF52096">
    <property type="entry name" value="ClpP/crotonase"/>
    <property type="match status" value="1"/>
</dbReference>
<dbReference type="Proteomes" id="UP000268084">
    <property type="component" value="Chromosome"/>
</dbReference>
<dbReference type="KEGG" id="nak:EH165_10130"/>
<reference evidence="6 7" key="2">
    <citation type="submission" date="2018-12" db="EMBL/GenBank/DDBJ databases">
        <title>Nakamurella antarcticus sp. nov., isolated from Antarctica South Shetland Islands soil.</title>
        <authorList>
            <person name="Peng F."/>
        </authorList>
    </citation>
    <scope>NUCLEOTIDE SEQUENCE [LARGE SCALE GENOMIC DNA]</scope>
    <source>
        <strain evidence="6 7">S14-144</strain>
    </source>
</reference>
<dbReference type="InterPro" id="IPR018376">
    <property type="entry name" value="Enoyl-CoA_hyd/isom_CS"/>
</dbReference>
<dbReference type="RefSeq" id="WP_124799351.1">
    <property type="nucleotide sequence ID" value="NZ_CP034170.1"/>
</dbReference>
<dbReference type="PANTHER" id="PTHR11941">
    <property type="entry name" value="ENOYL-COA HYDRATASE-RELATED"/>
    <property type="match status" value="1"/>
</dbReference>
<dbReference type="GO" id="GO:0016853">
    <property type="term" value="F:isomerase activity"/>
    <property type="evidence" value="ECO:0007669"/>
    <property type="project" value="UniProtKB-KW"/>
</dbReference>
<comment type="catalytic activity">
    <reaction evidence="3">
        <text>a (3S)-3-hydroxyacyl-CoA = a (2E)-enoyl-CoA + H2O</text>
        <dbReference type="Rhea" id="RHEA:16105"/>
        <dbReference type="ChEBI" id="CHEBI:15377"/>
        <dbReference type="ChEBI" id="CHEBI:57318"/>
        <dbReference type="ChEBI" id="CHEBI:58856"/>
        <dbReference type="EC" id="4.2.1.17"/>
    </reaction>
</comment>
<name>A0A3G8ZM62_9ACTN</name>
<accession>A0A3G8ZM62</accession>
<evidence type="ECO:0000256" key="5">
    <source>
        <dbReference type="RuleBase" id="RU003707"/>
    </source>
</evidence>
<dbReference type="FunFam" id="1.10.12.10:FF:000001">
    <property type="entry name" value="Probable enoyl-CoA hydratase, mitochondrial"/>
    <property type="match status" value="1"/>
</dbReference>
<keyword evidence="6" id="KW-0413">Isomerase</keyword>
<organism evidence="6 7">
    <name type="scientific">Nakamurella antarctica</name>
    <dbReference type="NCBI Taxonomy" id="1902245"/>
    <lineage>
        <taxon>Bacteria</taxon>
        <taxon>Bacillati</taxon>
        <taxon>Actinomycetota</taxon>
        <taxon>Actinomycetes</taxon>
        <taxon>Nakamurellales</taxon>
        <taxon>Nakamurellaceae</taxon>
        <taxon>Nakamurella</taxon>
    </lineage>
</organism>
<dbReference type="Pfam" id="PF00378">
    <property type="entry name" value="ECH_1"/>
    <property type="match status" value="1"/>
</dbReference>